<dbReference type="GeneID" id="55991182"/>
<dbReference type="FunFam" id="1.10.8.270:FF:000031">
    <property type="entry name" value="TBC1 domain family member 5"/>
    <property type="match status" value="1"/>
</dbReference>
<dbReference type="SUPFAM" id="SSF47923">
    <property type="entry name" value="Ypt/Rab-GAP domain of gyp1p"/>
    <property type="match status" value="2"/>
</dbReference>
<dbReference type="InterPro" id="IPR035969">
    <property type="entry name" value="Rab-GAP_TBC_sf"/>
</dbReference>
<feature type="compositionally biased region" description="Basic and acidic residues" evidence="2">
    <location>
        <begin position="676"/>
        <end position="685"/>
    </location>
</feature>
<dbReference type="Gene3D" id="1.10.8.270">
    <property type="entry name" value="putative rabgap domain of human tbc1 domain family member 14 like domains"/>
    <property type="match status" value="1"/>
</dbReference>
<feature type="compositionally biased region" description="Basic and acidic residues" evidence="2">
    <location>
        <begin position="587"/>
        <end position="600"/>
    </location>
</feature>
<dbReference type="Proteomes" id="UP000509510">
    <property type="component" value="Chromosome II"/>
</dbReference>
<evidence type="ECO:0000256" key="2">
    <source>
        <dbReference type="SAM" id="MobiDB-lite"/>
    </source>
</evidence>
<dbReference type="Gene3D" id="1.10.472.80">
    <property type="entry name" value="Ypt/Rab-GAP domain of gyp1p, domain 3"/>
    <property type="match status" value="1"/>
</dbReference>
<feature type="compositionally biased region" description="Polar residues" evidence="2">
    <location>
        <begin position="401"/>
        <end position="417"/>
    </location>
</feature>
<dbReference type="PANTHER" id="PTHR22957:SF337">
    <property type="entry name" value="TBC1 DOMAIN FAMILY MEMBER 5"/>
    <property type="match status" value="1"/>
</dbReference>
<dbReference type="GO" id="GO:0005096">
    <property type="term" value="F:GTPase activator activity"/>
    <property type="evidence" value="ECO:0007669"/>
    <property type="project" value="UniProtKB-KW"/>
</dbReference>
<evidence type="ECO:0000259" key="3">
    <source>
        <dbReference type="PROSITE" id="PS50086"/>
    </source>
</evidence>
<reference evidence="5" key="1">
    <citation type="submission" date="2020-06" db="EMBL/GenBank/DDBJ databases">
        <title>A chromosome-scale genome assembly of Talaromyces rugulosus W13939.</title>
        <authorList>
            <person name="Wang B."/>
            <person name="Guo L."/>
            <person name="Ye K."/>
            <person name="Wang L."/>
        </authorList>
    </citation>
    <scope>NUCLEOTIDE SEQUENCE [LARGE SCALE GENOMIC DNA]</scope>
    <source>
        <strain evidence="5">W13939</strain>
    </source>
</reference>
<dbReference type="AlphaFoldDB" id="A0A7H8QRG2"/>
<feature type="compositionally biased region" description="Low complexity" evidence="2">
    <location>
        <begin position="563"/>
        <end position="574"/>
    </location>
</feature>
<dbReference type="PROSITE" id="PS50086">
    <property type="entry name" value="TBC_RABGAP"/>
    <property type="match status" value="1"/>
</dbReference>
<feature type="region of interest" description="Disordered" evidence="2">
    <location>
        <begin position="666"/>
        <end position="714"/>
    </location>
</feature>
<feature type="compositionally biased region" description="Acidic residues" evidence="2">
    <location>
        <begin position="575"/>
        <end position="585"/>
    </location>
</feature>
<protein>
    <recommendedName>
        <fullName evidence="3">Rab-GAP TBC domain-containing protein</fullName>
    </recommendedName>
</protein>
<evidence type="ECO:0000313" key="4">
    <source>
        <dbReference type="EMBL" id="QKX56574.1"/>
    </source>
</evidence>
<gene>
    <name evidence="4" type="ORF">TRUGW13939_03679</name>
</gene>
<dbReference type="PANTHER" id="PTHR22957">
    <property type="entry name" value="TBC1 DOMAIN FAMILY MEMBER GTPASE-ACTIVATING PROTEIN"/>
    <property type="match status" value="1"/>
</dbReference>
<dbReference type="KEGG" id="trg:TRUGW13939_03679"/>
<feature type="domain" description="Rab-GAP TBC" evidence="3">
    <location>
        <begin position="36"/>
        <end position="298"/>
    </location>
</feature>
<feature type="region of interest" description="Disordered" evidence="2">
    <location>
        <begin position="368"/>
        <end position="417"/>
    </location>
</feature>
<dbReference type="Pfam" id="PF00566">
    <property type="entry name" value="RabGAP-TBC"/>
    <property type="match status" value="1"/>
</dbReference>
<evidence type="ECO:0000313" key="5">
    <source>
        <dbReference type="Proteomes" id="UP000509510"/>
    </source>
</evidence>
<feature type="compositionally biased region" description="Basic and acidic residues" evidence="2">
    <location>
        <begin position="692"/>
        <end position="701"/>
    </location>
</feature>
<keyword evidence="1" id="KW-0343">GTPase activation</keyword>
<feature type="region of interest" description="Disordered" evidence="2">
    <location>
        <begin position="546"/>
        <end position="647"/>
    </location>
</feature>
<proteinExistence type="predicted"/>
<keyword evidence="5" id="KW-1185">Reference proteome</keyword>
<evidence type="ECO:0000256" key="1">
    <source>
        <dbReference type="ARBA" id="ARBA00022468"/>
    </source>
</evidence>
<name>A0A7H8QRG2_TALRU</name>
<dbReference type="InterPro" id="IPR000195">
    <property type="entry name" value="Rab-GAP-TBC_dom"/>
</dbReference>
<dbReference type="EMBL" id="CP055899">
    <property type="protein sequence ID" value="QKX56574.1"/>
    <property type="molecule type" value="Genomic_DNA"/>
</dbReference>
<feature type="compositionally biased region" description="Basic residues" evidence="2">
    <location>
        <begin position="380"/>
        <end position="393"/>
    </location>
</feature>
<organism evidence="4 5">
    <name type="scientific">Talaromyces rugulosus</name>
    <name type="common">Penicillium rugulosum</name>
    <dbReference type="NCBI Taxonomy" id="121627"/>
    <lineage>
        <taxon>Eukaryota</taxon>
        <taxon>Fungi</taxon>
        <taxon>Dikarya</taxon>
        <taxon>Ascomycota</taxon>
        <taxon>Pezizomycotina</taxon>
        <taxon>Eurotiomycetes</taxon>
        <taxon>Eurotiomycetidae</taxon>
        <taxon>Eurotiales</taxon>
        <taxon>Trichocomaceae</taxon>
        <taxon>Talaromyces</taxon>
        <taxon>Talaromyces sect. Islandici</taxon>
    </lineage>
</organism>
<dbReference type="FunFam" id="1.10.472.80:FF:000038">
    <property type="entry name" value="TBC1 domain family member 5"/>
    <property type="match status" value="1"/>
</dbReference>
<dbReference type="OrthoDB" id="27140at2759"/>
<dbReference type="SMART" id="SM00164">
    <property type="entry name" value="TBC"/>
    <property type="match status" value="1"/>
</dbReference>
<accession>A0A7H8QRG2</accession>
<dbReference type="RefSeq" id="XP_035342752.1">
    <property type="nucleotide sequence ID" value="XM_035486859.1"/>
</dbReference>
<sequence>MKTVEEARRRWEILSRHGKSTSDLRQAVIKEESGNPCEDGLRSVFWKAFLLCDNLDQLEWKHRLSDTRSAYESLRDHFLKYIHHPDDLESTVDPLAEDDESPWQALRRDEGIRAEIYQDVERCLQENYFFREPTTKSMMLDILFIYSKLNPDLGYRQGMHELLAPVLWVVERDAIDLKHRNTNHTGESDALLQMLDSKYVEHDSFSLFCSIMQIARPFYEHADEKTVNGHAEIAPIVRLCQRIHDELLMNADHELASYLNSIEILPQIFLTRWIRLLFGREFSFEDTLLMWDVLFANGLRVTLINNICVAMLLRVRWQLLQSDYSSALTLLLRYPALQKHGPTTLVHDALFLEQDPNPARGAFLVSKYSNRPPDLTKQPLQHRLRATSSKRNHVRGDSFDESQASSPGRSPARNSQRSLEMLFQDVSEGLQRRTENWGVAKAVRGAVTEARRNMTNVESGGVPSLRPWYSSPRFGTPALGQSKDSDPVNSAKQPAFLEKGEGDPELAQLLKTALDDLDVVKGATAIFEPRIADALQGAYEKIQCARSKVQTPQPQVIAAPATDSDATSEQQQESEAVEEQDDSPLPEEPRAELSEEKQSPTEDSAMPTQGPLISKVSEDPGIVKTVEAPSVAPLPPRPATSSPGVRAPLADSEFSWMLGEHTHRSTFVSSASLPPDQRRHSESRSKSPLFGDARDQAREGCTDDEDGLSLNSFT</sequence>